<dbReference type="EC" id="2.7.13.3" evidence="2"/>
<keyword evidence="10" id="KW-1133">Transmembrane helix</keyword>
<evidence type="ECO:0000256" key="6">
    <source>
        <dbReference type="ARBA" id="ARBA00022777"/>
    </source>
</evidence>
<dbReference type="Gene3D" id="3.30.565.10">
    <property type="entry name" value="Histidine kinase-like ATPase, C-terminal domain"/>
    <property type="match status" value="1"/>
</dbReference>
<keyword evidence="10" id="KW-0812">Transmembrane</keyword>
<dbReference type="EMBL" id="WJIF01000003">
    <property type="protein sequence ID" value="MRG59607.1"/>
    <property type="molecule type" value="Genomic_DNA"/>
</dbReference>
<protein>
    <recommendedName>
        <fullName evidence="2">histidine kinase</fullName>
        <ecNumber evidence="2">2.7.13.3</ecNumber>
    </recommendedName>
</protein>
<dbReference type="InterPro" id="IPR036890">
    <property type="entry name" value="HATPase_C_sf"/>
</dbReference>
<evidence type="ECO:0000256" key="2">
    <source>
        <dbReference type="ARBA" id="ARBA00012438"/>
    </source>
</evidence>
<dbReference type="InterPro" id="IPR003594">
    <property type="entry name" value="HATPase_dom"/>
</dbReference>
<keyword evidence="8" id="KW-0902">Two-component regulatory system</keyword>
<dbReference type="PANTHER" id="PTHR24421:SF10">
    <property type="entry name" value="NITRATE_NITRITE SENSOR PROTEIN NARQ"/>
    <property type="match status" value="1"/>
</dbReference>
<dbReference type="InterPro" id="IPR011712">
    <property type="entry name" value="Sig_transdc_His_kin_sub3_dim/P"/>
</dbReference>
<dbReference type="Gene3D" id="1.20.5.1930">
    <property type="match status" value="1"/>
</dbReference>
<keyword evidence="6 13" id="KW-0418">Kinase</keyword>
<evidence type="ECO:0000256" key="4">
    <source>
        <dbReference type="ARBA" id="ARBA00022679"/>
    </source>
</evidence>
<comment type="caution">
    <text evidence="13">The sequence shown here is derived from an EMBL/GenBank/DDBJ whole genome shotgun (WGS) entry which is preliminary data.</text>
</comment>
<keyword evidence="14" id="KW-1185">Reference proteome</keyword>
<evidence type="ECO:0000256" key="9">
    <source>
        <dbReference type="SAM" id="MobiDB-lite"/>
    </source>
</evidence>
<dbReference type="PANTHER" id="PTHR24421">
    <property type="entry name" value="NITRATE/NITRITE SENSOR PROTEIN NARX-RELATED"/>
    <property type="match status" value="1"/>
</dbReference>
<feature type="domain" description="Signal transduction histidine kinase subgroup 3 dimerisation and phosphoacceptor" evidence="12">
    <location>
        <begin position="201"/>
        <end position="266"/>
    </location>
</feature>
<dbReference type="Pfam" id="PF02518">
    <property type="entry name" value="HATPase_c"/>
    <property type="match status" value="1"/>
</dbReference>
<evidence type="ECO:0000256" key="8">
    <source>
        <dbReference type="ARBA" id="ARBA00023012"/>
    </source>
</evidence>
<keyword evidence="4" id="KW-0808">Transferase</keyword>
<dbReference type="GO" id="GO:0005524">
    <property type="term" value="F:ATP binding"/>
    <property type="evidence" value="ECO:0007669"/>
    <property type="project" value="UniProtKB-KW"/>
</dbReference>
<evidence type="ECO:0000256" key="5">
    <source>
        <dbReference type="ARBA" id="ARBA00022741"/>
    </source>
</evidence>
<evidence type="ECO:0000256" key="1">
    <source>
        <dbReference type="ARBA" id="ARBA00000085"/>
    </source>
</evidence>
<comment type="catalytic activity">
    <reaction evidence="1">
        <text>ATP + protein L-histidine = ADP + protein N-phospho-L-histidine.</text>
        <dbReference type="EC" id="2.7.13.3"/>
    </reaction>
</comment>
<evidence type="ECO:0000259" key="12">
    <source>
        <dbReference type="Pfam" id="PF07730"/>
    </source>
</evidence>
<proteinExistence type="predicted"/>
<dbReference type="GO" id="GO:0016020">
    <property type="term" value="C:membrane"/>
    <property type="evidence" value="ECO:0007669"/>
    <property type="project" value="InterPro"/>
</dbReference>
<reference evidence="13 14" key="1">
    <citation type="submission" date="2019-10" db="EMBL/GenBank/DDBJ databases">
        <authorList>
            <person name="Nie G."/>
            <person name="Ming H."/>
            <person name="Yi B."/>
        </authorList>
    </citation>
    <scope>NUCLEOTIDE SEQUENCE [LARGE SCALE GENOMIC DNA]</scope>
    <source>
        <strain evidence="13 14">CFH 90414</strain>
    </source>
</reference>
<keyword evidence="5" id="KW-0547">Nucleotide-binding</keyword>
<dbReference type="GO" id="GO:0046983">
    <property type="term" value="F:protein dimerization activity"/>
    <property type="evidence" value="ECO:0007669"/>
    <property type="project" value="InterPro"/>
</dbReference>
<dbReference type="AlphaFoldDB" id="A0A6I2F746"/>
<accession>A0A6I2F746</accession>
<feature type="transmembrane region" description="Helical" evidence="10">
    <location>
        <begin position="21"/>
        <end position="43"/>
    </location>
</feature>
<evidence type="ECO:0000259" key="11">
    <source>
        <dbReference type="Pfam" id="PF02518"/>
    </source>
</evidence>
<feature type="compositionally biased region" description="Gly residues" evidence="9">
    <location>
        <begin position="368"/>
        <end position="393"/>
    </location>
</feature>
<dbReference type="InterPro" id="IPR050482">
    <property type="entry name" value="Sensor_HK_TwoCompSys"/>
</dbReference>
<keyword evidence="10" id="KW-0472">Membrane</keyword>
<dbReference type="RefSeq" id="WP_153684074.1">
    <property type="nucleotide sequence ID" value="NZ_WJIF01000003.1"/>
</dbReference>
<feature type="domain" description="Histidine kinase/HSP90-like ATPase" evidence="11">
    <location>
        <begin position="306"/>
        <end position="381"/>
    </location>
</feature>
<evidence type="ECO:0000313" key="13">
    <source>
        <dbReference type="EMBL" id="MRG59607.1"/>
    </source>
</evidence>
<keyword evidence="3" id="KW-0597">Phosphoprotein</keyword>
<dbReference type="SUPFAM" id="SSF55874">
    <property type="entry name" value="ATPase domain of HSP90 chaperone/DNA topoisomerase II/histidine kinase"/>
    <property type="match status" value="1"/>
</dbReference>
<dbReference type="CDD" id="cd16917">
    <property type="entry name" value="HATPase_UhpB-NarQ-NarX-like"/>
    <property type="match status" value="1"/>
</dbReference>
<gene>
    <name evidence="13" type="ORF">GE115_06945</name>
</gene>
<feature type="transmembrane region" description="Helical" evidence="10">
    <location>
        <begin position="55"/>
        <end position="72"/>
    </location>
</feature>
<dbReference type="GO" id="GO:0000155">
    <property type="term" value="F:phosphorelay sensor kinase activity"/>
    <property type="evidence" value="ECO:0007669"/>
    <property type="project" value="InterPro"/>
</dbReference>
<dbReference type="Pfam" id="PF07730">
    <property type="entry name" value="HisKA_3"/>
    <property type="match status" value="1"/>
</dbReference>
<feature type="transmembrane region" description="Helical" evidence="10">
    <location>
        <begin position="121"/>
        <end position="141"/>
    </location>
</feature>
<feature type="transmembrane region" description="Helical" evidence="10">
    <location>
        <begin position="148"/>
        <end position="166"/>
    </location>
</feature>
<evidence type="ECO:0000256" key="7">
    <source>
        <dbReference type="ARBA" id="ARBA00022840"/>
    </source>
</evidence>
<organism evidence="13 14">
    <name type="scientific">Agromyces agglutinans</name>
    <dbReference type="NCBI Taxonomy" id="2662258"/>
    <lineage>
        <taxon>Bacteria</taxon>
        <taxon>Bacillati</taxon>
        <taxon>Actinomycetota</taxon>
        <taxon>Actinomycetes</taxon>
        <taxon>Micrococcales</taxon>
        <taxon>Microbacteriaceae</taxon>
        <taxon>Agromyces</taxon>
    </lineage>
</organism>
<dbReference type="Proteomes" id="UP000431080">
    <property type="component" value="Unassembled WGS sequence"/>
</dbReference>
<evidence type="ECO:0000313" key="14">
    <source>
        <dbReference type="Proteomes" id="UP000431080"/>
    </source>
</evidence>
<keyword evidence="7" id="KW-0067">ATP-binding</keyword>
<feature type="region of interest" description="Disordered" evidence="9">
    <location>
        <begin position="368"/>
        <end position="409"/>
    </location>
</feature>
<evidence type="ECO:0000256" key="10">
    <source>
        <dbReference type="SAM" id="Phobius"/>
    </source>
</evidence>
<name>A0A6I2F746_9MICO</name>
<feature type="transmembrane region" description="Helical" evidence="10">
    <location>
        <begin position="79"/>
        <end position="109"/>
    </location>
</feature>
<evidence type="ECO:0000256" key="3">
    <source>
        <dbReference type="ARBA" id="ARBA00022553"/>
    </source>
</evidence>
<sequence>METARPLGSRAKAVYDQHPEAYSAVATVGVGVLLLLLGVVPVWEPLALVDAETVWVGWHYAILAGAFAALLVRRRHPMLALTAGAALFVVDTMLGGTLGMLLVLFDLIYAAAFWGSVHARAVLRVLIAVAVAVSAILPIVLGRPLQTIVLFALQTFAILATPYWWASAVRRGRELAASEAARADDAQRLAVLDRERAVRAERSRMAQDLHDVIAGNLSAVAIHSEASLSREPDGRRDRAALEAVRAASVEGLEQMRSMIGLLRTGDDARVAPLRLADLDDLVADSGLDVEIEGAPPTLPTAADQAAARIIAESLTNAAKHRPGARVAITFAADDDGHVVRVRSSGGRAVAAAGTGHGLSMMRERAEGIGGSLTAGPAGGGGPGGAGDSGGSGDPRGDWIVTAHLPGRTA</sequence>